<dbReference type="Pfam" id="PF00078">
    <property type="entry name" value="RVT_1"/>
    <property type="match status" value="1"/>
</dbReference>
<dbReference type="AlphaFoldDB" id="A0AAW2U5X2"/>
<evidence type="ECO:0000256" key="7">
    <source>
        <dbReference type="ARBA" id="ARBA00022801"/>
    </source>
</evidence>
<dbReference type="Gene3D" id="3.10.10.10">
    <property type="entry name" value="HIV Type 1 Reverse Transcriptase, subunit A, domain 1"/>
    <property type="match status" value="2"/>
</dbReference>
<keyword evidence="6" id="KW-0255">Endonuclease</keyword>
<dbReference type="InterPro" id="IPR021109">
    <property type="entry name" value="Peptidase_aspartic_dom_sf"/>
</dbReference>
<keyword evidence="3" id="KW-0808">Transferase</keyword>
<evidence type="ECO:0000313" key="11">
    <source>
        <dbReference type="EMBL" id="KAL0412554.1"/>
    </source>
</evidence>
<evidence type="ECO:0000256" key="4">
    <source>
        <dbReference type="ARBA" id="ARBA00022695"/>
    </source>
</evidence>
<dbReference type="InterPro" id="IPR043128">
    <property type="entry name" value="Rev_trsase/Diguanyl_cyclase"/>
</dbReference>
<dbReference type="FunFam" id="3.10.20.370:FF:000001">
    <property type="entry name" value="Retrovirus-related Pol polyprotein from transposon 17.6-like protein"/>
    <property type="match status" value="1"/>
</dbReference>
<evidence type="ECO:0000256" key="2">
    <source>
        <dbReference type="ARBA" id="ARBA00022670"/>
    </source>
</evidence>
<dbReference type="Pfam" id="PF08284">
    <property type="entry name" value="RVP_2"/>
    <property type="match status" value="1"/>
</dbReference>
<accession>A0AAW2U5X2</accession>
<reference evidence="11" key="1">
    <citation type="submission" date="2020-06" db="EMBL/GenBank/DDBJ databases">
        <authorList>
            <person name="Li T."/>
            <person name="Hu X."/>
            <person name="Zhang T."/>
            <person name="Song X."/>
            <person name="Zhang H."/>
            <person name="Dai N."/>
            <person name="Sheng W."/>
            <person name="Hou X."/>
            <person name="Wei L."/>
        </authorList>
    </citation>
    <scope>NUCLEOTIDE SEQUENCE</scope>
    <source>
        <strain evidence="11">G02</strain>
        <tissue evidence="11">Leaf</tissue>
    </source>
</reference>
<dbReference type="EC" id="2.7.7.49" evidence="1"/>
<evidence type="ECO:0000256" key="1">
    <source>
        <dbReference type="ARBA" id="ARBA00012493"/>
    </source>
</evidence>
<dbReference type="Gene3D" id="2.40.70.10">
    <property type="entry name" value="Acid Proteases"/>
    <property type="match status" value="1"/>
</dbReference>
<name>A0AAW2U5X2_SESRA</name>
<dbReference type="PANTHER" id="PTHR37984">
    <property type="entry name" value="PROTEIN CBG26694"/>
    <property type="match status" value="1"/>
</dbReference>
<dbReference type="SUPFAM" id="SSF56672">
    <property type="entry name" value="DNA/RNA polymerases"/>
    <property type="match status" value="1"/>
</dbReference>
<dbReference type="CDD" id="cd00303">
    <property type="entry name" value="retropepsin_like"/>
    <property type="match status" value="1"/>
</dbReference>
<keyword evidence="8" id="KW-0695">RNA-directed DNA polymerase</keyword>
<evidence type="ECO:0000256" key="5">
    <source>
        <dbReference type="ARBA" id="ARBA00022722"/>
    </source>
</evidence>
<dbReference type="Pfam" id="PF17917">
    <property type="entry name" value="RT_RNaseH"/>
    <property type="match status" value="1"/>
</dbReference>
<dbReference type="EMBL" id="JACGWJ010000006">
    <property type="protein sequence ID" value="KAL0412554.1"/>
    <property type="molecule type" value="Genomic_DNA"/>
</dbReference>
<reference evidence="11" key="2">
    <citation type="journal article" date="2024" name="Plant">
        <title>Genomic evolution and insights into agronomic trait innovations of Sesamum species.</title>
        <authorList>
            <person name="Miao H."/>
            <person name="Wang L."/>
            <person name="Qu L."/>
            <person name="Liu H."/>
            <person name="Sun Y."/>
            <person name="Le M."/>
            <person name="Wang Q."/>
            <person name="Wei S."/>
            <person name="Zheng Y."/>
            <person name="Lin W."/>
            <person name="Duan Y."/>
            <person name="Cao H."/>
            <person name="Xiong S."/>
            <person name="Wang X."/>
            <person name="Wei L."/>
            <person name="Li C."/>
            <person name="Ma Q."/>
            <person name="Ju M."/>
            <person name="Zhao R."/>
            <person name="Li G."/>
            <person name="Mu C."/>
            <person name="Tian Q."/>
            <person name="Mei H."/>
            <person name="Zhang T."/>
            <person name="Gao T."/>
            <person name="Zhang H."/>
        </authorList>
    </citation>
    <scope>NUCLEOTIDE SEQUENCE</scope>
    <source>
        <strain evidence="11">G02</strain>
    </source>
</reference>
<dbReference type="CDD" id="cd09274">
    <property type="entry name" value="RNase_HI_RT_Ty3"/>
    <property type="match status" value="1"/>
</dbReference>
<sequence>MLDDELRRTKKFLRGLRLDIQRSILPCGLTTYTAAVERAMEVEAGFAELNRLEERVKRARSIPPIVQGTRFGKGPNVRKIHSGSTSGSQSGTSRPGGTGNQGGRPKIRARAFSLGGEEATDPTTVIEAEVLPYNFEVSMPMGNSEISNVLYKSCEVKIEDRLFWADLIELPLQGYDVILGMDWLYKYHANLDCHSKTIEVEFVIELLPNTSPISRTPYRMAPAELKELKSQLTELLKRGFIRPSFSPWGAPVLFVRKKDGSRVYSKLDLRQGYYQLKIREADIPKTAFNTRYGHYEFVVMPFGLTNAPAAFMDMMHRIFQPYLDQFVLVFIDDILVYSKSEEDHENHLRTVLQVLRENKLFAKFSKCEFWIREVTFLGHVISSDGLAVDPSKVEAIVEWKRPENVTEVRSFLGLAGYYRRFVQNFSRIATPLTKLTQKDNPFVWDGACEMSFQELKKCLTTAPILALPNGTINLVVYTDASKEGLGCVLMQYGKVIAYASRQLKQHEKNYPTHDLELAAIIFALAKWRHYLYGATFTIYTDHKSLKYLFSQKDLNMRQRRWMEFLDDYDCTIQYHPGKANVVADALSRKLTDQKSSTLSRIGQLNTVGSEENVKFYHICVLSKITLKIKEAQYEDKEIQKMKKLVGKRSNSDFTIDSDGILRFRGRLCVPGNQRA</sequence>
<evidence type="ECO:0000256" key="6">
    <source>
        <dbReference type="ARBA" id="ARBA00022759"/>
    </source>
</evidence>
<gene>
    <name evidence="11" type="ORF">Sradi_1457100</name>
</gene>
<evidence type="ECO:0000259" key="10">
    <source>
        <dbReference type="PROSITE" id="PS50878"/>
    </source>
</evidence>
<keyword evidence="5" id="KW-0540">Nuclease</keyword>
<dbReference type="GO" id="GO:0003964">
    <property type="term" value="F:RNA-directed DNA polymerase activity"/>
    <property type="evidence" value="ECO:0007669"/>
    <property type="project" value="UniProtKB-KW"/>
</dbReference>
<dbReference type="GO" id="GO:0006508">
    <property type="term" value="P:proteolysis"/>
    <property type="evidence" value="ECO:0007669"/>
    <property type="project" value="UniProtKB-KW"/>
</dbReference>
<feature type="compositionally biased region" description="Low complexity" evidence="9">
    <location>
        <begin position="82"/>
        <end position="93"/>
    </location>
</feature>
<dbReference type="Gene3D" id="3.30.70.270">
    <property type="match status" value="2"/>
</dbReference>
<evidence type="ECO:0000256" key="9">
    <source>
        <dbReference type="SAM" id="MobiDB-lite"/>
    </source>
</evidence>
<dbReference type="FunFam" id="3.10.10.10:FF:000007">
    <property type="entry name" value="Retrovirus-related Pol polyprotein from transposon 17.6-like Protein"/>
    <property type="match status" value="1"/>
</dbReference>
<dbReference type="InterPro" id="IPR000477">
    <property type="entry name" value="RT_dom"/>
</dbReference>
<dbReference type="CDD" id="cd01647">
    <property type="entry name" value="RT_LTR"/>
    <property type="match status" value="1"/>
</dbReference>
<organism evidence="11">
    <name type="scientific">Sesamum radiatum</name>
    <name type="common">Black benniseed</name>
    <dbReference type="NCBI Taxonomy" id="300843"/>
    <lineage>
        <taxon>Eukaryota</taxon>
        <taxon>Viridiplantae</taxon>
        <taxon>Streptophyta</taxon>
        <taxon>Embryophyta</taxon>
        <taxon>Tracheophyta</taxon>
        <taxon>Spermatophyta</taxon>
        <taxon>Magnoliopsida</taxon>
        <taxon>eudicotyledons</taxon>
        <taxon>Gunneridae</taxon>
        <taxon>Pentapetalae</taxon>
        <taxon>asterids</taxon>
        <taxon>lamiids</taxon>
        <taxon>Lamiales</taxon>
        <taxon>Pedaliaceae</taxon>
        <taxon>Sesamum</taxon>
    </lineage>
</organism>
<keyword evidence="7" id="KW-0378">Hydrolase</keyword>
<proteinExistence type="predicted"/>
<evidence type="ECO:0000256" key="8">
    <source>
        <dbReference type="ARBA" id="ARBA00022918"/>
    </source>
</evidence>
<dbReference type="PROSITE" id="PS50878">
    <property type="entry name" value="RT_POL"/>
    <property type="match status" value="1"/>
</dbReference>
<dbReference type="PANTHER" id="PTHR37984:SF5">
    <property type="entry name" value="PROTEIN NYNRIN-LIKE"/>
    <property type="match status" value="1"/>
</dbReference>
<dbReference type="GO" id="GO:0004519">
    <property type="term" value="F:endonuclease activity"/>
    <property type="evidence" value="ECO:0007669"/>
    <property type="project" value="UniProtKB-KW"/>
</dbReference>
<keyword evidence="4" id="KW-0548">Nucleotidyltransferase</keyword>
<evidence type="ECO:0000256" key="3">
    <source>
        <dbReference type="ARBA" id="ARBA00022679"/>
    </source>
</evidence>
<dbReference type="InterPro" id="IPR041373">
    <property type="entry name" value="RT_RNaseH"/>
</dbReference>
<feature type="domain" description="Reverse transcriptase" evidence="10">
    <location>
        <begin position="188"/>
        <end position="381"/>
    </location>
</feature>
<dbReference type="InterPro" id="IPR050951">
    <property type="entry name" value="Retrovirus_Pol_polyprotein"/>
</dbReference>
<comment type="caution">
    <text evidence="11">The sequence shown here is derived from an EMBL/GenBank/DDBJ whole genome shotgun (WGS) entry which is preliminary data.</text>
</comment>
<feature type="region of interest" description="Disordered" evidence="9">
    <location>
        <begin position="65"/>
        <end position="106"/>
    </location>
</feature>
<dbReference type="FunFam" id="3.30.70.270:FF:000020">
    <property type="entry name" value="Transposon Tf2-6 polyprotein-like Protein"/>
    <property type="match status" value="1"/>
</dbReference>
<dbReference type="GO" id="GO:0008233">
    <property type="term" value="F:peptidase activity"/>
    <property type="evidence" value="ECO:0007669"/>
    <property type="project" value="UniProtKB-KW"/>
</dbReference>
<keyword evidence="2" id="KW-0645">Protease</keyword>
<dbReference type="InterPro" id="IPR043502">
    <property type="entry name" value="DNA/RNA_pol_sf"/>
</dbReference>
<protein>
    <recommendedName>
        <fullName evidence="1">RNA-directed DNA polymerase</fullName>
        <ecNumber evidence="1">2.7.7.49</ecNumber>
    </recommendedName>
</protein>